<organism evidence="2 3">
    <name type="scientific">Persicobacter psychrovividus</name>
    <dbReference type="NCBI Taxonomy" id="387638"/>
    <lineage>
        <taxon>Bacteria</taxon>
        <taxon>Pseudomonadati</taxon>
        <taxon>Bacteroidota</taxon>
        <taxon>Cytophagia</taxon>
        <taxon>Cytophagales</taxon>
        <taxon>Persicobacteraceae</taxon>
        <taxon>Persicobacter</taxon>
    </lineage>
</organism>
<keyword evidence="2" id="KW-0614">Plasmid</keyword>
<protein>
    <submittedName>
        <fullName evidence="2">Uncharacterized protein</fullName>
    </submittedName>
</protein>
<sequence>MGYLYKGLKEDYWKDAYEKHHTQVKKKSEAKKKQNAVQEQANQLAMLEQQFNQHNATRRKQMLEQYDDDDHRMNYQMDLDLNPDMSGMKKLYFRQWAEGKPGQQAISAFAGWLLKKYGEPEDSDKELYIKNRL</sequence>
<evidence type="ECO:0000313" key="2">
    <source>
        <dbReference type="EMBL" id="BDD02385.1"/>
    </source>
</evidence>
<gene>
    <name evidence="2" type="ORF">PEPS_46650</name>
</gene>
<dbReference type="RefSeq" id="WP_338399607.1">
    <property type="nucleotide sequence ID" value="NZ_AP025301.1"/>
</dbReference>
<evidence type="ECO:0000256" key="1">
    <source>
        <dbReference type="SAM" id="Coils"/>
    </source>
</evidence>
<reference evidence="2 3" key="1">
    <citation type="submission" date="2021-12" db="EMBL/GenBank/DDBJ databases">
        <title>Genome sequencing of bacteria with rrn-lacking chromosome and rrn-plasmid.</title>
        <authorList>
            <person name="Anda M."/>
            <person name="Iwasaki W."/>
        </authorList>
    </citation>
    <scope>NUCLEOTIDE SEQUENCE [LARGE SCALE GENOMIC DNA]</scope>
    <source>
        <strain evidence="2 3">NBRC 101262</strain>
        <plasmid evidence="2 3">pPP9</plasmid>
    </source>
</reference>
<proteinExistence type="predicted"/>
<keyword evidence="3" id="KW-1185">Reference proteome</keyword>
<evidence type="ECO:0000313" key="3">
    <source>
        <dbReference type="Proteomes" id="UP001354989"/>
    </source>
</evidence>
<dbReference type="Proteomes" id="UP001354989">
    <property type="component" value="Plasmid pPP9"/>
</dbReference>
<keyword evidence="1" id="KW-0175">Coiled coil</keyword>
<name>A0ABN6LGW0_9BACT</name>
<dbReference type="EMBL" id="AP025301">
    <property type="protein sequence ID" value="BDD02385.1"/>
    <property type="molecule type" value="Genomic_DNA"/>
</dbReference>
<feature type="coiled-coil region" evidence="1">
    <location>
        <begin position="30"/>
        <end position="57"/>
    </location>
</feature>
<accession>A0ABN6LGW0</accession>
<geneLocation type="plasmid" evidence="2 3">
    <name>pPP9</name>
</geneLocation>